<evidence type="ECO:0000313" key="2">
    <source>
        <dbReference type="EMBL" id="QDZ40425.1"/>
    </source>
</evidence>
<dbReference type="InterPro" id="IPR029057">
    <property type="entry name" value="PRTase-like"/>
</dbReference>
<dbReference type="InterPro" id="IPR051910">
    <property type="entry name" value="ComF/GntX_DNA_util-trans"/>
</dbReference>
<accession>A0A5B8NQF8</accession>
<dbReference type="RefSeq" id="WP_146296161.1">
    <property type="nucleotide sequence ID" value="NZ_CP042326.1"/>
</dbReference>
<proteinExistence type="inferred from homology"/>
<dbReference type="Gene3D" id="3.40.50.2020">
    <property type="match status" value="1"/>
</dbReference>
<comment type="similarity">
    <text evidence="1">Belongs to the ComF/GntX family.</text>
</comment>
<gene>
    <name evidence="2" type="ORF">FRE64_10940</name>
</gene>
<dbReference type="Proteomes" id="UP000318453">
    <property type="component" value="Chromosome"/>
</dbReference>
<dbReference type="SUPFAM" id="SSF53271">
    <property type="entry name" value="PRTase-like"/>
    <property type="match status" value="1"/>
</dbReference>
<sequence length="223" mass="25062">MYNWKQLGEHLLSIFLQPNCPLCGRSAEAVVCGNCNRQLEQCRFSEGKFQGKRKIPLLVWGKYEGSLKRAIAVLKYEQKPEMARPLGEKLGETWLQRATFPVSLKPVVIPIPLHPEKEKQRGYNQAQLIARSFCQVTGFPLHTQGLKRIKNTEALFGLTPQQRQKQLDRAFAVGESLNLQQPILLLDDIYTTGTTIQAAQMTLHQAGGKVLAVTAVAKPEKTR</sequence>
<dbReference type="OrthoDB" id="9779910at2"/>
<keyword evidence="3" id="KW-1185">Reference proteome</keyword>
<dbReference type="PANTHER" id="PTHR47505">
    <property type="entry name" value="DNA UTILIZATION PROTEIN YHGH"/>
    <property type="match status" value="1"/>
</dbReference>
<organism evidence="2 3">
    <name type="scientific">Euhalothece natronophila Z-M001</name>
    <dbReference type="NCBI Taxonomy" id="522448"/>
    <lineage>
        <taxon>Bacteria</taxon>
        <taxon>Bacillati</taxon>
        <taxon>Cyanobacteriota</taxon>
        <taxon>Cyanophyceae</taxon>
        <taxon>Oscillatoriophycideae</taxon>
        <taxon>Chroococcales</taxon>
        <taxon>Halothecacae</taxon>
        <taxon>Halothece cluster</taxon>
        <taxon>Euhalothece</taxon>
    </lineage>
</organism>
<dbReference type="AlphaFoldDB" id="A0A5B8NQF8"/>
<dbReference type="InterPro" id="IPR000836">
    <property type="entry name" value="PRTase_dom"/>
</dbReference>
<dbReference type="EMBL" id="CP042326">
    <property type="protein sequence ID" value="QDZ40425.1"/>
    <property type="molecule type" value="Genomic_DNA"/>
</dbReference>
<reference evidence="2" key="1">
    <citation type="submission" date="2019-08" db="EMBL/GenBank/DDBJ databases">
        <title>Carotenoids and Carotenoid Binding Proteins in the Halophilic Cyanobacterium Euhalothece sp. ZM00.</title>
        <authorList>
            <person name="Cho S.M."/>
            <person name="Song J.Y."/>
            <person name="Park Y.-I."/>
        </authorList>
    </citation>
    <scope>NUCLEOTIDE SEQUENCE [LARGE SCALE GENOMIC DNA]</scope>
    <source>
        <strain evidence="2">Z-M001</strain>
    </source>
</reference>
<dbReference type="PANTHER" id="PTHR47505:SF1">
    <property type="entry name" value="DNA UTILIZATION PROTEIN YHGH"/>
    <property type="match status" value="1"/>
</dbReference>
<name>A0A5B8NQF8_9CHRO</name>
<evidence type="ECO:0000256" key="1">
    <source>
        <dbReference type="ARBA" id="ARBA00008007"/>
    </source>
</evidence>
<protein>
    <submittedName>
        <fullName evidence="2">ComF family protein</fullName>
    </submittedName>
</protein>
<evidence type="ECO:0000313" key="3">
    <source>
        <dbReference type="Proteomes" id="UP000318453"/>
    </source>
</evidence>
<dbReference type="KEGG" id="enn:FRE64_10940"/>
<dbReference type="CDD" id="cd06223">
    <property type="entry name" value="PRTases_typeI"/>
    <property type="match status" value="1"/>
</dbReference>